<protein>
    <submittedName>
        <fullName evidence="1">Uncharacterized protein</fullName>
    </submittedName>
</protein>
<dbReference type="AlphaFoldDB" id="A0A0A9H4Y2"/>
<name>A0A0A9H4Y2_ARUDO</name>
<evidence type="ECO:0000313" key="1">
    <source>
        <dbReference type="EMBL" id="JAE27938.1"/>
    </source>
</evidence>
<accession>A0A0A9H4Y2</accession>
<dbReference type="EMBL" id="GBRH01169958">
    <property type="protein sequence ID" value="JAE27938.1"/>
    <property type="molecule type" value="Transcribed_RNA"/>
</dbReference>
<reference evidence="1" key="2">
    <citation type="journal article" date="2015" name="Data Brief">
        <title>Shoot transcriptome of the giant reed, Arundo donax.</title>
        <authorList>
            <person name="Barrero R.A."/>
            <person name="Guerrero F.D."/>
            <person name="Moolhuijzen P."/>
            <person name="Goolsby J.A."/>
            <person name="Tidwell J."/>
            <person name="Bellgard S.E."/>
            <person name="Bellgard M.I."/>
        </authorList>
    </citation>
    <scope>NUCLEOTIDE SEQUENCE</scope>
    <source>
        <tissue evidence="1">Shoot tissue taken approximately 20 cm above the soil surface</tissue>
    </source>
</reference>
<organism evidence="1">
    <name type="scientific">Arundo donax</name>
    <name type="common">Giant reed</name>
    <name type="synonym">Donax arundinaceus</name>
    <dbReference type="NCBI Taxonomy" id="35708"/>
    <lineage>
        <taxon>Eukaryota</taxon>
        <taxon>Viridiplantae</taxon>
        <taxon>Streptophyta</taxon>
        <taxon>Embryophyta</taxon>
        <taxon>Tracheophyta</taxon>
        <taxon>Spermatophyta</taxon>
        <taxon>Magnoliopsida</taxon>
        <taxon>Liliopsida</taxon>
        <taxon>Poales</taxon>
        <taxon>Poaceae</taxon>
        <taxon>PACMAD clade</taxon>
        <taxon>Arundinoideae</taxon>
        <taxon>Arundineae</taxon>
        <taxon>Arundo</taxon>
    </lineage>
</organism>
<reference evidence="1" key="1">
    <citation type="submission" date="2014-09" db="EMBL/GenBank/DDBJ databases">
        <authorList>
            <person name="Magalhaes I.L.F."/>
            <person name="Oliveira U."/>
            <person name="Santos F.R."/>
            <person name="Vidigal T.H.D.A."/>
            <person name="Brescovit A.D."/>
            <person name="Santos A.J."/>
        </authorList>
    </citation>
    <scope>NUCLEOTIDE SEQUENCE</scope>
    <source>
        <tissue evidence="1">Shoot tissue taken approximately 20 cm above the soil surface</tissue>
    </source>
</reference>
<proteinExistence type="predicted"/>
<sequence>MSASQDDLVVSSRSVPFISQQIISRR</sequence>